<dbReference type="AlphaFoldDB" id="A0A1I0Q600"/>
<evidence type="ECO:0000313" key="2">
    <source>
        <dbReference type="EMBL" id="SEW22356.1"/>
    </source>
</evidence>
<dbReference type="Proteomes" id="UP000198518">
    <property type="component" value="Unassembled WGS sequence"/>
</dbReference>
<evidence type="ECO:0008006" key="4">
    <source>
        <dbReference type="Google" id="ProtNLM"/>
    </source>
</evidence>
<proteinExistence type="predicted"/>
<keyword evidence="3" id="KW-1185">Reference proteome</keyword>
<keyword evidence="1" id="KW-0812">Transmembrane</keyword>
<dbReference type="EMBL" id="FOJA01000001">
    <property type="protein sequence ID" value="SEW22356.1"/>
    <property type="molecule type" value="Genomic_DNA"/>
</dbReference>
<sequence length="200" mass="20799">MMATTHAMAGLAVAALATLFAPDHAPVLAAAGLAGGVFPDLDLYAGHRRTLHFPVYYALAGSAAGLAAVLAPGPWTAAAAVFLAAAALHAAGDALGGGLELEPWEATSERAVYSHFHGRWLAPRRFVRYDGSPEDVVLAAGVGVPAALAFGPTVQQVTGLALAVSIGYAVVRRRLPRVVRRLVGFVPEPLRGRLPERFVH</sequence>
<reference evidence="2 3" key="1">
    <citation type="submission" date="2016-10" db="EMBL/GenBank/DDBJ databases">
        <authorList>
            <person name="de Groot N.N."/>
        </authorList>
    </citation>
    <scope>NUCLEOTIDE SEQUENCE [LARGE SCALE GENOMIC DNA]</scope>
    <source>
        <strain evidence="2 3">CGMCC 1.5337</strain>
    </source>
</reference>
<gene>
    <name evidence="2" type="ORF">SAMN04487945_2308</name>
</gene>
<evidence type="ECO:0000313" key="3">
    <source>
        <dbReference type="Proteomes" id="UP000198518"/>
    </source>
</evidence>
<accession>A0A1I0Q600</accession>
<protein>
    <recommendedName>
        <fullName evidence="4">LexA-binding, inner membrane-associated hydrolase</fullName>
    </recommendedName>
</protein>
<feature type="transmembrane region" description="Helical" evidence="1">
    <location>
        <begin position="53"/>
        <end position="71"/>
    </location>
</feature>
<keyword evidence="1" id="KW-1133">Transmembrane helix</keyword>
<evidence type="ECO:0000256" key="1">
    <source>
        <dbReference type="SAM" id="Phobius"/>
    </source>
</evidence>
<dbReference type="STRING" id="355548.SAMN04487945_2308"/>
<dbReference type="OrthoDB" id="204671at2157"/>
<name>A0A1I0Q600_9EURY</name>
<feature type="transmembrane region" description="Helical" evidence="1">
    <location>
        <begin position="153"/>
        <end position="171"/>
    </location>
</feature>
<organism evidence="2 3">
    <name type="scientific">Halobacterium jilantaiense</name>
    <dbReference type="NCBI Taxonomy" id="355548"/>
    <lineage>
        <taxon>Archaea</taxon>
        <taxon>Methanobacteriati</taxon>
        <taxon>Methanobacteriota</taxon>
        <taxon>Stenosarchaea group</taxon>
        <taxon>Halobacteria</taxon>
        <taxon>Halobacteriales</taxon>
        <taxon>Halobacteriaceae</taxon>
        <taxon>Halobacterium</taxon>
    </lineage>
</organism>
<keyword evidence="1" id="KW-0472">Membrane</keyword>